<dbReference type="SUPFAM" id="SSF54523">
    <property type="entry name" value="Pili subunits"/>
    <property type="match status" value="1"/>
</dbReference>
<name>A0ABP0EUA8_9RICK</name>
<evidence type="ECO:0000313" key="2">
    <source>
        <dbReference type="EMBL" id="CAK8163597.1"/>
    </source>
</evidence>
<comment type="caution">
    <text evidence="2">The sequence shown here is derived from an EMBL/GenBank/DDBJ whole genome shotgun (WGS) entry which is preliminary data.</text>
</comment>
<keyword evidence="3" id="KW-1185">Reference proteome</keyword>
<dbReference type="RefSeq" id="WP_338364956.1">
    <property type="nucleotide sequence ID" value="NZ_CAWVOK010000034.1"/>
</dbReference>
<dbReference type="Proteomes" id="UP001314181">
    <property type="component" value="Unassembled WGS sequence"/>
</dbReference>
<proteinExistence type="predicted"/>
<dbReference type="EMBL" id="CAWVOK010000034">
    <property type="protein sequence ID" value="CAK8163597.1"/>
    <property type="molecule type" value="Genomic_DNA"/>
</dbReference>
<dbReference type="InterPro" id="IPR000983">
    <property type="entry name" value="Bac_GSPG_pilin"/>
</dbReference>
<evidence type="ECO:0000256" key="1">
    <source>
        <dbReference type="ARBA" id="ARBA00022481"/>
    </source>
</evidence>
<accession>A0ABP0EUA8</accession>
<reference evidence="2 3" key="1">
    <citation type="submission" date="2024-01" db="EMBL/GenBank/DDBJ databases">
        <authorList>
            <person name="Kunselman E."/>
        </authorList>
    </citation>
    <scope>NUCLEOTIDE SEQUENCE [LARGE SCALE GENOMIC DNA]</scope>
    <source>
        <strain evidence="2">2 abalone samples</strain>
    </source>
</reference>
<keyword evidence="1" id="KW-0488">Methylation</keyword>
<protein>
    <submittedName>
        <fullName evidence="2">Prepilin-type N-terminal cleavage/methylation domain-containing protein</fullName>
    </submittedName>
</protein>
<organism evidence="2 3">
    <name type="scientific">Candidatus Xenohaliotis californiensis</name>
    <dbReference type="NCBI Taxonomy" id="84677"/>
    <lineage>
        <taxon>Bacteria</taxon>
        <taxon>Pseudomonadati</taxon>
        <taxon>Pseudomonadota</taxon>
        <taxon>Alphaproteobacteria</taxon>
        <taxon>Rickettsiales</taxon>
        <taxon>Anaplasmataceae</taxon>
        <taxon>Candidatus Xenohaliotis</taxon>
    </lineage>
</organism>
<dbReference type="InterPro" id="IPR045584">
    <property type="entry name" value="Pilin-like"/>
</dbReference>
<dbReference type="PRINTS" id="PR00813">
    <property type="entry name" value="BCTERIALGSPG"/>
</dbReference>
<sequence length="246" mass="26917">MTYKNKTALSIVELVVVLTILGLLTTIITASKVLIQQARIQSAISQLLNVESSIYTFQLSYGFKPGDFPDAISWGTDICNLTGGTDGLNGNGNGRISNDETSATAGFNDAIVESYATWCHLYTAQLTPYDITPLTNKNTIPERNTNIAPSVLNDSAILHIAYDSDEKKNVIYIAEPTLNMDPLNSALTPSEANSIDNKLDNKRADRGRIIGVKGDDATEECLKSNNKKYDLSVNEKTCYIKYVLTH</sequence>
<gene>
    <name evidence="2" type="ORF">CAXC1_80055</name>
</gene>
<evidence type="ECO:0000313" key="3">
    <source>
        <dbReference type="Proteomes" id="UP001314181"/>
    </source>
</evidence>